<dbReference type="PaxDb" id="4097-A0A1S4AZ13"/>
<dbReference type="OMA" id="ANERYNG"/>
<dbReference type="STRING" id="4097.A0A1S4AZ13"/>
<reference evidence="4" key="2">
    <citation type="submission" date="2025-08" db="UniProtKB">
        <authorList>
            <consortium name="RefSeq"/>
        </authorList>
    </citation>
    <scope>IDENTIFICATION</scope>
    <source>
        <tissue evidence="4">Leaf</tissue>
    </source>
</reference>
<dbReference type="PANTHER" id="PTHR35274:SF2">
    <property type="entry name" value="E6-LIKE PROTEIN"/>
    <property type="match status" value="1"/>
</dbReference>
<evidence type="ECO:0000313" key="3">
    <source>
        <dbReference type="Proteomes" id="UP000790787"/>
    </source>
</evidence>
<dbReference type="OrthoDB" id="1306371at2759"/>
<keyword evidence="3" id="KW-1185">Reference proteome</keyword>
<dbReference type="AlphaFoldDB" id="A0A1S4AZ13"/>
<evidence type="ECO:0000313" key="4">
    <source>
        <dbReference type="RefSeq" id="XP_016481910.1"/>
    </source>
</evidence>
<protein>
    <submittedName>
        <fullName evidence="4">Protein E6-like</fullName>
    </submittedName>
    <submittedName>
        <fullName evidence="4">Uncharacterized protein LOC107802847</fullName>
    </submittedName>
</protein>
<keyword evidence="2" id="KW-0732">Signal</keyword>
<dbReference type="PANTHER" id="PTHR35274">
    <property type="entry name" value="E6-LIKE PROTEIN"/>
    <property type="match status" value="1"/>
</dbReference>
<dbReference type="RefSeq" id="XP_016481910.1">
    <property type="nucleotide sequence ID" value="XM_016626424.2"/>
</dbReference>
<feature type="region of interest" description="Disordered" evidence="1">
    <location>
        <begin position="34"/>
        <end position="127"/>
    </location>
</feature>
<name>A0A1S4AZ13_TOBAC</name>
<gene>
    <name evidence="4" type="primary">LOC107802847</name>
</gene>
<dbReference type="KEGG" id="nta:107802847"/>
<feature type="signal peptide" evidence="2">
    <location>
        <begin position="1"/>
        <end position="24"/>
    </location>
</feature>
<feature type="compositionally biased region" description="Low complexity" evidence="1">
    <location>
        <begin position="105"/>
        <end position="124"/>
    </location>
</feature>
<organism evidence="3 4">
    <name type="scientific">Nicotiana tabacum</name>
    <name type="common">Common tobacco</name>
    <dbReference type="NCBI Taxonomy" id="4097"/>
    <lineage>
        <taxon>Eukaryota</taxon>
        <taxon>Viridiplantae</taxon>
        <taxon>Streptophyta</taxon>
        <taxon>Embryophyta</taxon>
        <taxon>Tracheophyta</taxon>
        <taxon>Spermatophyta</taxon>
        <taxon>Magnoliopsida</taxon>
        <taxon>eudicotyledons</taxon>
        <taxon>Gunneridae</taxon>
        <taxon>Pentapetalae</taxon>
        <taxon>asterids</taxon>
        <taxon>lamiids</taxon>
        <taxon>Solanales</taxon>
        <taxon>Solanaceae</taxon>
        <taxon>Nicotianoideae</taxon>
        <taxon>Nicotianeae</taxon>
        <taxon>Nicotiana</taxon>
    </lineage>
</organism>
<accession>A0A1S4AZ13</accession>
<evidence type="ECO:0000256" key="2">
    <source>
        <dbReference type="SAM" id="SignalP"/>
    </source>
</evidence>
<proteinExistence type="predicted"/>
<dbReference type="Proteomes" id="UP000790787">
    <property type="component" value="Chromosome 1"/>
</dbReference>
<feature type="compositionally biased region" description="Low complexity" evidence="1">
    <location>
        <begin position="76"/>
        <end position="89"/>
    </location>
</feature>
<dbReference type="RefSeq" id="XP_016481910.1">
    <property type="nucleotide sequence ID" value="XM_016626424.1"/>
</dbReference>
<reference evidence="3" key="1">
    <citation type="journal article" date="2014" name="Nat. Commun.">
        <title>The tobacco genome sequence and its comparison with those of tomato and potato.</title>
        <authorList>
            <person name="Sierro N."/>
            <person name="Battey J.N."/>
            <person name="Ouadi S."/>
            <person name="Bakaher N."/>
            <person name="Bovet L."/>
            <person name="Willig A."/>
            <person name="Goepfert S."/>
            <person name="Peitsch M.C."/>
            <person name="Ivanov N.V."/>
        </authorList>
    </citation>
    <scope>NUCLEOTIDE SEQUENCE [LARGE SCALE GENOMIC DNA]</scope>
</reference>
<dbReference type="GeneID" id="107802847"/>
<dbReference type="InterPro" id="IPR040290">
    <property type="entry name" value="Prot_E6-like"/>
</dbReference>
<feature type="chain" id="PRO_5010175577" evidence="2">
    <location>
        <begin position="25"/>
        <end position="267"/>
    </location>
</feature>
<evidence type="ECO:0000256" key="1">
    <source>
        <dbReference type="SAM" id="MobiDB-lite"/>
    </source>
</evidence>
<feature type="compositionally biased region" description="Basic and acidic residues" evidence="1">
    <location>
        <begin position="39"/>
        <end position="54"/>
    </location>
</feature>
<sequence>MAFLANHLSFFLLITLLSSLQIHARDNKFFNKISTTNNGREKETKEGTPNKEQEPNFIPENENGYGVYDHESGQLSPSTTNPTNNIPNSKYLPKNYNPVAYVIVPQDNPNNNNDDNNNNNYNQYCSGDHNTYDNEDNNNQYYSGGSTYNHNQYHNGGSNYNYNNNYPGNSVGNSYYNDQEQSYPLDYNHYDGDNGHRVQQQRMSDTRFLENGKYSYEVNTEKYVRDPYENSREFANSYADNELSNYNNVNFVKYENEEEFQPEGDMP</sequence>